<evidence type="ECO:0000313" key="1">
    <source>
        <dbReference type="EMBL" id="MEQ2306238.1"/>
    </source>
</evidence>
<gene>
    <name evidence="1" type="ORF">AMECASPLE_006079</name>
</gene>
<dbReference type="Proteomes" id="UP001469553">
    <property type="component" value="Unassembled WGS sequence"/>
</dbReference>
<proteinExistence type="predicted"/>
<reference evidence="1 2" key="1">
    <citation type="submission" date="2021-06" db="EMBL/GenBank/DDBJ databases">
        <authorList>
            <person name="Palmer J.M."/>
        </authorList>
    </citation>
    <scope>NUCLEOTIDE SEQUENCE [LARGE SCALE GENOMIC DNA]</scope>
    <source>
        <strain evidence="1 2">AS_MEX2019</strain>
        <tissue evidence="1">Muscle</tissue>
    </source>
</reference>
<protein>
    <submittedName>
        <fullName evidence="1">Uncharacterized protein</fullName>
    </submittedName>
</protein>
<name>A0ABV0ZJ34_9TELE</name>
<sequence>MLHSSSFSPALHVIPYSPAVSSPPSLPHQHFLFPLHCSCLLLGSSHRHSPLLAPNLACQDVSLHSLFSIFFIHVLFKRVVFPTPLFIQVDHLLSCILPSRLGSALNTTEAAYYLVLSFYHFP</sequence>
<accession>A0ABV0ZJ34</accession>
<keyword evidence="2" id="KW-1185">Reference proteome</keyword>
<organism evidence="1 2">
    <name type="scientific">Ameca splendens</name>
    <dbReference type="NCBI Taxonomy" id="208324"/>
    <lineage>
        <taxon>Eukaryota</taxon>
        <taxon>Metazoa</taxon>
        <taxon>Chordata</taxon>
        <taxon>Craniata</taxon>
        <taxon>Vertebrata</taxon>
        <taxon>Euteleostomi</taxon>
        <taxon>Actinopterygii</taxon>
        <taxon>Neopterygii</taxon>
        <taxon>Teleostei</taxon>
        <taxon>Neoteleostei</taxon>
        <taxon>Acanthomorphata</taxon>
        <taxon>Ovalentaria</taxon>
        <taxon>Atherinomorphae</taxon>
        <taxon>Cyprinodontiformes</taxon>
        <taxon>Goodeidae</taxon>
        <taxon>Ameca</taxon>
    </lineage>
</organism>
<dbReference type="EMBL" id="JAHRIP010066120">
    <property type="protein sequence ID" value="MEQ2306238.1"/>
    <property type="molecule type" value="Genomic_DNA"/>
</dbReference>
<comment type="caution">
    <text evidence="1">The sequence shown here is derived from an EMBL/GenBank/DDBJ whole genome shotgun (WGS) entry which is preliminary data.</text>
</comment>
<evidence type="ECO:0000313" key="2">
    <source>
        <dbReference type="Proteomes" id="UP001469553"/>
    </source>
</evidence>